<protein>
    <submittedName>
        <fullName evidence="1">Uncharacterized protein</fullName>
    </submittedName>
</protein>
<dbReference type="AlphaFoldDB" id="A0A382NMU2"/>
<sequence length="30" mass="3070">MELTMGYPIQLVGLKGQRVLLAGGGPVAAE</sequence>
<gene>
    <name evidence="1" type="ORF">METZ01_LOCUS313775</name>
</gene>
<accession>A0A382NMU2</accession>
<evidence type="ECO:0000313" key="1">
    <source>
        <dbReference type="EMBL" id="SVC60921.1"/>
    </source>
</evidence>
<name>A0A382NMU2_9ZZZZ</name>
<reference evidence="1" key="1">
    <citation type="submission" date="2018-05" db="EMBL/GenBank/DDBJ databases">
        <authorList>
            <person name="Lanie J.A."/>
            <person name="Ng W.-L."/>
            <person name="Kazmierczak K.M."/>
            <person name="Andrzejewski T.M."/>
            <person name="Davidsen T.M."/>
            <person name="Wayne K.J."/>
            <person name="Tettelin H."/>
            <person name="Glass J.I."/>
            <person name="Rusch D."/>
            <person name="Podicherti R."/>
            <person name="Tsui H.-C.T."/>
            <person name="Winkler M.E."/>
        </authorList>
    </citation>
    <scope>NUCLEOTIDE SEQUENCE</scope>
</reference>
<feature type="non-terminal residue" evidence="1">
    <location>
        <position position="30"/>
    </location>
</feature>
<dbReference type="EMBL" id="UINC01100681">
    <property type="protein sequence ID" value="SVC60921.1"/>
    <property type="molecule type" value="Genomic_DNA"/>
</dbReference>
<organism evidence="1">
    <name type="scientific">marine metagenome</name>
    <dbReference type="NCBI Taxonomy" id="408172"/>
    <lineage>
        <taxon>unclassified sequences</taxon>
        <taxon>metagenomes</taxon>
        <taxon>ecological metagenomes</taxon>
    </lineage>
</organism>
<proteinExistence type="predicted"/>